<dbReference type="EMBL" id="JAVDQH010000002">
    <property type="protein sequence ID" value="MDR6242782.1"/>
    <property type="molecule type" value="Genomic_DNA"/>
</dbReference>
<comment type="caution">
    <text evidence="1">The sequence shown here is derived from an EMBL/GenBank/DDBJ whole genome shotgun (WGS) entry which is preliminary data.</text>
</comment>
<protein>
    <submittedName>
        <fullName evidence="1">Transcriptional regulator with XRE-family HTH domain</fullName>
    </submittedName>
</protein>
<organism evidence="1 2">
    <name type="scientific">Paenibacillus hunanensis</name>
    <dbReference type="NCBI Taxonomy" id="539262"/>
    <lineage>
        <taxon>Bacteria</taxon>
        <taxon>Bacillati</taxon>
        <taxon>Bacillota</taxon>
        <taxon>Bacilli</taxon>
        <taxon>Bacillales</taxon>
        <taxon>Paenibacillaceae</taxon>
        <taxon>Paenibacillus</taxon>
    </lineage>
</organism>
<keyword evidence="2" id="KW-1185">Reference proteome</keyword>
<evidence type="ECO:0000313" key="1">
    <source>
        <dbReference type="EMBL" id="MDR6242782.1"/>
    </source>
</evidence>
<sequence length="440" mass="52135">MTNQQSVSYKLKMELVRQGYTLSSFSKLSGINRGVLSSTLNDPPTRPLSMNQINQMNQALNFPVGWLYEEYAQELIADIETVSWRKIKDLLTHCIQIKKMNLIQTVLDALKDTATYMNYIFDLAEELIEQGEDTQLSMFYQYILDHESNLHAERFAISQYRLFRISLGLDVHKILKWKIQFAPQRHSLPFHLKLDALAQLSNVAFAFKEWEELRQYGEELVATTMMIYNSPPEYKYSCIKKAERSLLVYYGKGHIAQAAGWEYSGNYEEAQKMISYYEDLSWFEFTDPTDKIQLEKFYIIAKCNRYNTELYLGNNSVLKSYIDYLEFFPEEQPASIEVIIKTSIMYGWDIDDILEKYHDVIYPPDISQYLQTTTYYSIFIELNRYTTIYHDLALYYFERKGSTEQLEHVLSTLKSHIEKYDRIHTFDSTELFEKLYKFYF</sequence>
<gene>
    <name evidence="1" type="ORF">JOC58_000666</name>
</gene>
<dbReference type="Proteomes" id="UP001185028">
    <property type="component" value="Unassembled WGS sequence"/>
</dbReference>
<name>A0ABU1IVT1_9BACL</name>
<accession>A0ABU1IVT1</accession>
<evidence type="ECO:0000313" key="2">
    <source>
        <dbReference type="Proteomes" id="UP001185028"/>
    </source>
</evidence>
<proteinExistence type="predicted"/>
<dbReference type="RefSeq" id="WP_188774273.1">
    <property type="nucleotide sequence ID" value="NZ_BMMB01000002.1"/>
</dbReference>
<reference evidence="1 2" key="1">
    <citation type="submission" date="2023-07" db="EMBL/GenBank/DDBJ databases">
        <title>Genomic Encyclopedia of Type Strains, Phase IV (KMG-IV): sequencing the most valuable type-strain genomes for metagenomic binning, comparative biology and taxonomic classification.</title>
        <authorList>
            <person name="Goeker M."/>
        </authorList>
    </citation>
    <scope>NUCLEOTIDE SEQUENCE [LARGE SCALE GENOMIC DNA]</scope>
    <source>
        <strain evidence="1 2">DSM 22170</strain>
    </source>
</reference>